<protein>
    <recommendedName>
        <fullName evidence="2">TSEN34 N-terminal domain-containing protein</fullName>
    </recommendedName>
</protein>
<feature type="region of interest" description="Disordered" evidence="1">
    <location>
        <begin position="68"/>
        <end position="178"/>
    </location>
</feature>
<reference evidence="3" key="1">
    <citation type="submission" date="2020-06" db="EMBL/GenBank/DDBJ databases">
        <authorList>
            <person name="Onetto C."/>
        </authorList>
    </citation>
    <scope>NUCLEOTIDE SEQUENCE</scope>
</reference>
<dbReference type="InterPro" id="IPR059049">
    <property type="entry name" value="TSEN34_N"/>
</dbReference>
<dbReference type="Pfam" id="PF26577">
    <property type="entry name" value="TSEN34_N"/>
    <property type="match status" value="1"/>
</dbReference>
<name>A0A9N8PSC2_9PEZI</name>
<evidence type="ECO:0000313" key="3">
    <source>
        <dbReference type="EMBL" id="CAD0111014.1"/>
    </source>
</evidence>
<feature type="compositionally biased region" description="Polar residues" evidence="1">
    <location>
        <begin position="135"/>
        <end position="145"/>
    </location>
</feature>
<evidence type="ECO:0000256" key="1">
    <source>
        <dbReference type="SAM" id="MobiDB-lite"/>
    </source>
</evidence>
<feature type="compositionally biased region" description="Basic residues" evidence="1">
    <location>
        <begin position="119"/>
        <end position="128"/>
    </location>
</feature>
<dbReference type="Proteomes" id="UP000745764">
    <property type="component" value="Unassembled WGS sequence"/>
</dbReference>
<gene>
    <name evidence="3" type="ORF">AWRI4620_LOCUS5269</name>
</gene>
<proteinExistence type="predicted"/>
<dbReference type="EMBL" id="CAINUL010000008">
    <property type="protein sequence ID" value="CAD0111014.1"/>
    <property type="molecule type" value="Genomic_DNA"/>
</dbReference>
<organism evidence="3 4">
    <name type="scientific">Aureobasidium uvarum</name>
    <dbReference type="NCBI Taxonomy" id="2773716"/>
    <lineage>
        <taxon>Eukaryota</taxon>
        <taxon>Fungi</taxon>
        <taxon>Dikarya</taxon>
        <taxon>Ascomycota</taxon>
        <taxon>Pezizomycotina</taxon>
        <taxon>Dothideomycetes</taxon>
        <taxon>Dothideomycetidae</taxon>
        <taxon>Dothideales</taxon>
        <taxon>Saccotheciaceae</taxon>
        <taxon>Aureobasidium</taxon>
    </lineage>
</organism>
<feature type="compositionally biased region" description="Pro residues" evidence="1">
    <location>
        <begin position="166"/>
        <end position="178"/>
    </location>
</feature>
<comment type="caution">
    <text evidence="3">The sequence shown here is derived from an EMBL/GenBank/DDBJ whole genome shotgun (WGS) entry which is preliminary data.</text>
</comment>
<keyword evidence="4" id="KW-1185">Reference proteome</keyword>
<feature type="domain" description="TSEN34 N-terminal" evidence="2">
    <location>
        <begin position="10"/>
        <end position="69"/>
    </location>
</feature>
<dbReference type="OrthoDB" id="3838309at2759"/>
<evidence type="ECO:0000313" key="4">
    <source>
        <dbReference type="Proteomes" id="UP000745764"/>
    </source>
</evidence>
<dbReference type="AlphaFoldDB" id="A0A9N8PSC2"/>
<evidence type="ECO:0000259" key="2">
    <source>
        <dbReference type="Pfam" id="PF26577"/>
    </source>
</evidence>
<sequence>MATTVSEPFPITLTSGRFMVYDVQTIAHVQRNHGIEGASQALDQYNPLELRSEDVALLVNKGVAHIIRDDKSKPPGSPSPSPLNAPASPNGLPKIATASDNTQDNWNDIPEDMFASRGRTNKTKKARSRLGVSPIPSTAPGSRTASVAGLHAGPPSLRPAASQPMLRPPPPPSRQTYS</sequence>
<accession>A0A9N8PSC2</accession>